<dbReference type="InterPro" id="IPR007047">
    <property type="entry name" value="Flp_Fap"/>
</dbReference>
<dbReference type="Proteomes" id="UP000809431">
    <property type="component" value="Unassembled WGS sequence"/>
</dbReference>
<dbReference type="RefSeq" id="WP_203537779.1">
    <property type="nucleotide sequence ID" value="NZ_JAESND010000003.1"/>
</dbReference>
<reference evidence="2 3" key="1">
    <citation type="submission" date="2021-01" db="EMBL/GenBank/DDBJ databases">
        <title>Draft Genome Sequence and Polyhydroxyalkanoate Biosynthetic Potential of Jeongeupia naejangsanensis Type Strain DSM 24253.</title>
        <authorList>
            <person name="Turrini P."/>
            <person name="Artuso I."/>
            <person name="Lugli G.A."/>
            <person name="Frangipani E."/>
            <person name="Ventura M."/>
            <person name="Visca P."/>
        </authorList>
    </citation>
    <scope>NUCLEOTIDE SEQUENCE [LARGE SCALE GENOMIC DNA]</scope>
    <source>
        <strain evidence="2 3">DSM 24253</strain>
    </source>
</reference>
<dbReference type="Pfam" id="PF04964">
    <property type="entry name" value="Flp_Fap"/>
    <property type="match status" value="1"/>
</dbReference>
<dbReference type="EMBL" id="JAESND010000003">
    <property type="protein sequence ID" value="MBM3115867.1"/>
    <property type="molecule type" value="Genomic_DNA"/>
</dbReference>
<evidence type="ECO:0000313" key="3">
    <source>
        <dbReference type="Proteomes" id="UP000809431"/>
    </source>
</evidence>
<organism evidence="2 3">
    <name type="scientific">Jeongeupia naejangsanensis</name>
    <dbReference type="NCBI Taxonomy" id="613195"/>
    <lineage>
        <taxon>Bacteria</taxon>
        <taxon>Pseudomonadati</taxon>
        <taxon>Pseudomonadota</taxon>
        <taxon>Betaproteobacteria</taxon>
        <taxon>Neisseriales</taxon>
        <taxon>Chitinibacteraceae</taxon>
        <taxon>Jeongeupia</taxon>
    </lineage>
</organism>
<sequence>MNISISRLRRQKGATAIEYALVAALIAIVIAVAATTLGTEITAVFGRITTCLSGGACT</sequence>
<comment type="caution">
    <text evidence="2">The sequence shown here is derived from an EMBL/GenBank/DDBJ whole genome shotgun (WGS) entry which is preliminary data.</text>
</comment>
<keyword evidence="3" id="KW-1185">Reference proteome</keyword>
<protein>
    <submittedName>
        <fullName evidence="2">Flp family type IVb pilin</fullName>
    </submittedName>
</protein>
<feature type="transmembrane region" description="Helical" evidence="1">
    <location>
        <begin position="16"/>
        <end position="37"/>
    </location>
</feature>
<keyword evidence="1" id="KW-0812">Transmembrane</keyword>
<evidence type="ECO:0000256" key="1">
    <source>
        <dbReference type="SAM" id="Phobius"/>
    </source>
</evidence>
<evidence type="ECO:0000313" key="2">
    <source>
        <dbReference type="EMBL" id="MBM3115867.1"/>
    </source>
</evidence>
<keyword evidence="1" id="KW-1133">Transmembrane helix</keyword>
<accession>A0ABS2BJT1</accession>
<proteinExistence type="predicted"/>
<gene>
    <name evidence="2" type="ORF">JMJ54_08490</name>
</gene>
<keyword evidence="1" id="KW-0472">Membrane</keyword>
<name>A0ABS2BJT1_9NEIS</name>